<sequence length="367" mass="39187">MANLNAGRANERWRPYEEPWAPTALHRSTTTLGQPNRRTQHIANLPPVREVSGASGDGDDAARHASGGDYVQEGAPWTGWEEDTEDQPNADSPVWESCAHEGGPGNALHRAKGPAEQPAAEIIGAYTGTPSPDSPSASSTSAFPASPSLTPQSTKWASAEWSGPLASMRSPSPPSPYSRTPSPPLPCPSPLPPVRGKRRCDEPTSPCDRPKAKRRLFLAPGAPSPPPVPAARGRRFGRMDLPPTWQTEPRRTLRASLPDRPQAIPPPQLHLPTHAPRAPHLPPLNAMPPTPATTFADFSVAALAADAGMPDDERLSIPCRALCANIRIERAQLLHDISVKARRLSELLSQEYAIRSADTVGPASGGN</sequence>
<dbReference type="Proteomes" id="UP000814140">
    <property type="component" value="Unassembled WGS sequence"/>
</dbReference>
<proteinExistence type="predicted"/>
<protein>
    <submittedName>
        <fullName evidence="1">Uncharacterized protein</fullName>
    </submittedName>
</protein>
<reference evidence="1" key="1">
    <citation type="submission" date="2021-03" db="EMBL/GenBank/DDBJ databases">
        <authorList>
            <consortium name="DOE Joint Genome Institute"/>
            <person name="Ahrendt S."/>
            <person name="Looney B.P."/>
            <person name="Miyauchi S."/>
            <person name="Morin E."/>
            <person name="Drula E."/>
            <person name="Courty P.E."/>
            <person name="Chicoki N."/>
            <person name="Fauchery L."/>
            <person name="Kohler A."/>
            <person name="Kuo A."/>
            <person name="Labutti K."/>
            <person name="Pangilinan J."/>
            <person name="Lipzen A."/>
            <person name="Riley R."/>
            <person name="Andreopoulos W."/>
            <person name="He G."/>
            <person name="Johnson J."/>
            <person name="Barry K.W."/>
            <person name="Grigoriev I.V."/>
            <person name="Nagy L."/>
            <person name="Hibbett D."/>
            <person name="Henrissat B."/>
            <person name="Matheny P.B."/>
            <person name="Labbe J."/>
            <person name="Martin F."/>
        </authorList>
    </citation>
    <scope>NUCLEOTIDE SEQUENCE</scope>
    <source>
        <strain evidence="1">HHB10654</strain>
    </source>
</reference>
<accession>A0ACB8SZC8</accession>
<dbReference type="EMBL" id="MU277212">
    <property type="protein sequence ID" value="KAI0061562.1"/>
    <property type="molecule type" value="Genomic_DNA"/>
</dbReference>
<comment type="caution">
    <text evidence="1">The sequence shown here is derived from an EMBL/GenBank/DDBJ whole genome shotgun (WGS) entry which is preliminary data.</text>
</comment>
<name>A0ACB8SZC8_9AGAM</name>
<evidence type="ECO:0000313" key="1">
    <source>
        <dbReference type="EMBL" id="KAI0061562.1"/>
    </source>
</evidence>
<organism evidence="1 2">
    <name type="scientific">Artomyces pyxidatus</name>
    <dbReference type="NCBI Taxonomy" id="48021"/>
    <lineage>
        <taxon>Eukaryota</taxon>
        <taxon>Fungi</taxon>
        <taxon>Dikarya</taxon>
        <taxon>Basidiomycota</taxon>
        <taxon>Agaricomycotina</taxon>
        <taxon>Agaricomycetes</taxon>
        <taxon>Russulales</taxon>
        <taxon>Auriscalpiaceae</taxon>
        <taxon>Artomyces</taxon>
    </lineage>
</organism>
<keyword evidence="2" id="KW-1185">Reference proteome</keyword>
<reference evidence="1" key="2">
    <citation type="journal article" date="2022" name="New Phytol.">
        <title>Evolutionary transition to the ectomycorrhizal habit in the genomes of a hyperdiverse lineage of mushroom-forming fungi.</title>
        <authorList>
            <person name="Looney B."/>
            <person name="Miyauchi S."/>
            <person name="Morin E."/>
            <person name="Drula E."/>
            <person name="Courty P.E."/>
            <person name="Kohler A."/>
            <person name="Kuo A."/>
            <person name="LaButti K."/>
            <person name="Pangilinan J."/>
            <person name="Lipzen A."/>
            <person name="Riley R."/>
            <person name="Andreopoulos W."/>
            <person name="He G."/>
            <person name="Johnson J."/>
            <person name="Nolan M."/>
            <person name="Tritt A."/>
            <person name="Barry K.W."/>
            <person name="Grigoriev I.V."/>
            <person name="Nagy L.G."/>
            <person name="Hibbett D."/>
            <person name="Henrissat B."/>
            <person name="Matheny P.B."/>
            <person name="Labbe J."/>
            <person name="Martin F.M."/>
        </authorList>
    </citation>
    <scope>NUCLEOTIDE SEQUENCE</scope>
    <source>
        <strain evidence="1">HHB10654</strain>
    </source>
</reference>
<evidence type="ECO:0000313" key="2">
    <source>
        <dbReference type="Proteomes" id="UP000814140"/>
    </source>
</evidence>
<gene>
    <name evidence="1" type="ORF">BV25DRAFT_1839020</name>
</gene>